<comment type="caution">
    <text evidence="4">The sequence shown here is derived from an EMBL/GenBank/DDBJ whole genome shotgun (WGS) entry which is preliminary data.</text>
</comment>
<dbReference type="InterPro" id="IPR012341">
    <property type="entry name" value="6hp_glycosidase-like_sf"/>
</dbReference>
<evidence type="ECO:0000256" key="3">
    <source>
        <dbReference type="ARBA" id="ARBA00023235"/>
    </source>
</evidence>
<comment type="catalytic activity">
    <reaction evidence="1">
        <text>D-cellobiose = beta-D-glucosyl-(1-&gt;4)-D-mannopyranose</text>
        <dbReference type="Rhea" id="RHEA:23384"/>
        <dbReference type="ChEBI" id="CHEBI:17057"/>
        <dbReference type="ChEBI" id="CHEBI:47931"/>
        <dbReference type="EC" id="5.1.3.11"/>
    </reaction>
</comment>
<dbReference type="PANTHER" id="PTHR15108">
    <property type="entry name" value="N-ACYLGLUCOSAMINE-2-EPIMERASE"/>
    <property type="match status" value="1"/>
</dbReference>
<comment type="similarity">
    <text evidence="2">Belongs to the N-acylglucosamine 2-epimerase family.</text>
</comment>
<dbReference type="GO" id="GO:0005975">
    <property type="term" value="P:carbohydrate metabolic process"/>
    <property type="evidence" value="ECO:0007669"/>
    <property type="project" value="InterPro"/>
</dbReference>
<keyword evidence="3 4" id="KW-0413">Isomerase</keyword>
<dbReference type="Gene3D" id="1.50.10.10">
    <property type="match status" value="1"/>
</dbReference>
<dbReference type="Pfam" id="PF07221">
    <property type="entry name" value="GlcNAc_2-epim"/>
    <property type="match status" value="1"/>
</dbReference>
<dbReference type="InterPro" id="IPR008928">
    <property type="entry name" value="6-hairpin_glycosidase_sf"/>
</dbReference>
<gene>
    <name evidence="4" type="ORF">EZS27_008407</name>
</gene>
<dbReference type="EMBL" id="SNRY01000244">
    <property type="protein sequence ID" value="KAA6343940.1"/>
    <property type="molecule type" value="Genomic_DNA"/>
</dbReference>
<protein>
    <submittedName>
        <fullName evidence="4">Cellobiose 2-epimerase</fullName>
        <ecNumber evidence="4">5.1.3.11</ecNumber>
    </submittedName>
</protein>
<sequence length="417" mass="48078">MKYSIICIITLVQLSLTAVAQNSTDNESSLLRQEIAQDLTENILPFWAKYAPDPSGGFYGTLRYDGSPQANADKGEVLNARVLWTFSTAYRLLKDEQYKQLADRAQAYFIAHFIDREYGGTYWSIKADGMPGNTNKQTYGIAYGIYGLAEHYRATGNEESLQNAIDLYQTMEKYVFEPAHGGYIESFTRDWKKPERYGYDGSGVAAKTMNTHLHVLEAYTTLYRVWPDTGLQKQLKGIIEVITGKILDQNTWHEKLFLTTDWQNLENIDSYGHDMELSWLLWEAAETLKDEAIIQQVRHIAIRLVETQMKEGWNADGSLIYEKTGDRVRNNLDWWPQAESVVAFLNAWQISNDQTFLDASVKTWNWIKNNLIDREYGEWYSVVLANGTPIKSRAKADMWRCPYHNSRMGFEILSRIK</sequence>
<evidence type="ECO:0000256" key="2">
    <source>
        <dbReference type="ARBA" id="ARBA00008558"/>
    </source>
</evidence>
<reference evidence="4" key="1">
    <citation type="submission" date="2019-03" db="EMBL/GenBank/DDBJ databases">
        <title>Single cell metagenomics reveals metabolic interactions within the superorganism composed of flagellate Streblomastix strix and complex community of Bacteroidetes bacteria on its surface.</title>
        <authorList>
            <person name="Treitli S.C."/>
            <person name="Kolisko M."/>
            <person name="Husnik F."/>
            <person name="Keeling P."/>
            <person name="Hampl V."/>
        </authorList>
    </citation>
    <scope>NUCLEOTIDE SEQUENCE</scope>
    <source>
        <strain evidence="4">STM</strain>
    </source>
</reference>
<proteinExistence type="inferred from homology"/>
<dbReference type="HAMAP" id="MF_00929">
    <property type="entry name" value="Cellobiose_2_epim"/>
    <property type="match status" value="1"/>
</dbReference>
<evidence type="ECO:0000313" key="4">
    <source>
        <dbReference type="EMBL" id="KAA6343940.1"/>
    </source>
</evidence>
<dbReference type="EC" id="5.1.3.11" evidence="4"/>
<name>A0A5J4SF57_9ZZZZ</name>
<organism evidence="4">
    <name type="scientific">termite gut metagenome</name>
    <dbReference type="NCBI Taxonomy" id="433724"/>
    <lineage>
        <taxon>unclassified sequences</taxon>
        <taxon>metagenomes</taxon>
        <taxon>organismal metagenomes</taxon>
    </lineage>
</organism>
<dbReference type="InterPro" id="IPR010819">
    <property type="entry name" value="AGE/CE"/>
</dbReference>
<dbReference type="SUPFAM" id="SSF48208">
    <property type="entry name" value="Six-hairpin glycosidases"/>
    <property type="match status" value="1"/>
</dbReference>
<dbReference type="InterPro" id="IPR028584">
    <property type="entry name" value="Cellobiose_2_epim"/>
</dbReference>
<dbReference type="GO" id="GO:0047736">
    <property type="term" value="F:cellobiose epimerase activity"/>
    <property type="evidence" value="ECO:0007669"/>
    <property type="project" value="UniProtKB-EC"/>
</dbReference>
<evidence type="ECO:0000256" key="1">
    <source>
        <dbReference type="ARBA" id="ARBA00001470"/>
    </source>
</evidence>
<dbReference type="AlphaFoldDB" id="A0A5J4SF57"/>
<accession>A0A5J4SF57</accession>